<accession>A0ABD0MZ94</accession>
<feature type="non-terminal residue" evidence="1">
    <location>
        <position position="55"/>
    </location>
</feature>
<gene>
    <name evidence="1" type="ORF">M9458_049542</name>
</gene>
<dbReference type="AlphaFoldDB" id="A0ABD0MZ94"/>
<organism evidence="1 2">
    <name type="scientific">Cirrhinus mrigala</name>
    <name type="common">Mrigala</name>
    <dbReference type="NCBI Taxonomy" id="683832"/>
    <lineage>
        <taxon>Eukaryota</taxon>
        <taxon>Metazoa</taxon>
        <taxon>Chordata</taxon>
        <taxon>Craniata</taxon>
        <taxon>Vertebrata</taxon>
        <taxon>Euteleostomi</taxon>
        <taxon>Actinopterygii</taxon>
        <taxon>Neopterygii</taxon>
        <taxon>Teleostei</taxon>
        <taxon>Ostariophysi</taxon>
        <taxon>Cypriniformes</taxon>
        <taxon>Cyprinidae</taxon>
        <taxon>Labeoninae</taxon>
        <taxon>Labeonini</taxon>
        <taxon>Cirrhinus</taxon>
    </lineage>
</organism>
<feature type="non-terminal residue" evidence="1">
    <location>
        <position position="1"/>
    </location>
</feature>
<keyword evidence="2" id="KW-1185">Reference proteome</keyword>
<dbReference type="Proteomes" id="UP001529510">
    <property type="component" value="Unassembled WGS sequence"/>
</dbReference>
<proteinExistence type="predicted"/>
<evidence type="ECO:0000313" key="1">
    <source>
        <dbReference type="EMBL" id="KAL0155279.1"/>
    </source>
</evidence>
<sequence length="55" mass="6335">AIHRSQTPMRPRVSGRDVTPLTSSSLRYLKVTALHCFMVKRKPEWKGSVAFFCTR</sequence>
<evidence type="ECO:0000313" key="2">
    <source>
        <dbReference type="Proteomes" id="UP001529510"/>
    </source>
</evidence>
<reference evidence="1 2" key="1">
    <citation type="submission" date="2024-05" db="EMBL/GenBank/DDBJ databases">
        <title>Genome sequencing and assembly of Indian major carp, Cirrhinus mrigala (Hamilton, 1822).</title>
        <authorList>
            <person name="Mohindra V."/>
            <person name="Chowdhury L.M."/>
            <person name="Lal K."/>
            <person name="Jena J.K."/>
        </authorList>
    </citation>
    <scope>NUCLEOTIDE SEQUENCE [LARGE SCALE GENOMIC DNA]</scope>
    <source>
        <strain evidence="1">CM1030</strain>
        <tissue evidence="1">Blood</tissue>
    </source>
</reference>
<protein>
    <submittedName>
        <fullName evidence="1">Uncharacterized protein</fullName>
    </submittedName>
</protein>
<dbReference type="EMBL" id="JAMKFB020000025">
    <property type="protein sequence ID" value="KAL0155279.1"/>
    <property type="molecule type" value="Genomic_DNA"/>
</dbReference>
<comment type="caution">
    <text evidence="1">The sequence shown here is derived from an EMBL/GenBank/DDBJ whole genome shotgun (WGS) entry which is preliminary data.</text>
</comment>
<name>A0ABD0MZ94_CIRMR</name>